<evidence type="ECO:0000313" key="2">
    <source>
        <dbReference type="EMBL" id="PZG54557.1"/>
    </source>
</evidence>
<keyword evidence="1" id="KW-0472">Membrane</keyword>
<proteinExistence type="predicted"/>
<sequence>MKVILDVAGVLCIVQAVGGALNNLLGSSTPSWFLVNHIAALDGYEIFASIVVGVLGVALCAAARAVGRTSGRGEG</sequence>
<keyword evidence="1" id="KW-0812">Transmembrane</keyword>
<gene>
    <name evidence="2" type="ORF">C1I98_03890</name>
</gene>
<evidence type="ECO:0000256" key="1">
    <source>
        <dbReference type="SAM" id="Phobius"/>
    </source>
</evidence>
<dbReference type="Proteomes" id="UP000248544">
    <property type="component" value="Unassembled WGS sequence"/>
</dbReference>
<reference evidence="2 3" key="1">
    <citation type="submission" date="2018-01" db="EMBL/GenBank/DDBJ databases">
        <title>Draft genome sequence of Sphaerisporangium sp. 7K107.</title>
        <authorList>
            <person name="Sahin N."/>
            <person name="Saygin H."/>
            <person name="Ay H."/>
        </authorList>
    </citation>
    <scope>NUCLEOTIDE SEQUENCE [LARGE SCALE GENOMIC DNA]</scope>
    <source>
        <strain evidence="2 3">7K107</strain>
    </source>
</reference>
<comment type="caution">
    <text evidence="2">The sequence shown here is derived from an EMBL/GenBank/DDBJ whole genome shotgun (WGS) entry which is preliminary data.</text>
</comment>
<accession>A0A2W2I8W3</accession>
<keyword evidence="3" id="KW-1185">Reference proteome</keyword>
<dbReference type="EMBL" id="POUA01000016">
    <property type="protein sequence ID" value="PZG54557.1"/>
    <property type="molecule type" value="Genomic_DNA"/>
</dbReference>
<protein>
    <submittedName>
        <fullName evidence="2">Uncharacterized protein</fullName>
    </submittedName>
</protein>
<dbReference type="AlphaFoldDB" id="A0A2W2I8W3"/>
<feature type="transmembrane region" description="Helical" evidence="1">
    <location>
        <begin position="46"/>
        <end position="66"/>
    </location>
</feature>
<name>A0A2W2I8W3_9ACTN</name>
<evidence type="ECO:0000313" key="3">
    <source>
        <dbReference type="Proteomes" id="UP000248544"/>
    </source>
</evidence>
<dbReference type="RefSeq" id="WP_111165675.1">
    <property type="nucleotide sequence ID" value="NZ_POUA01000016.1"/>
</dbReference>
<keyword evidence="1" id="KW-1133">Transmembrane helix</keyword>
<organism evidence="2 3">
    <name type="scientific">Spongiactinospora gelatinilytica</name>
    <dbReference type="NCBI Taxonomy" id="2666298"/>
    <lineage>
        <taxon>Bacteria</taxon>
        <taxon>Bacillati</taxon>
        <taxon>Actinomycetota</taxon>
        <taxon>Actinomycetes</taxon>
        <taxon>Streptosporangiales</taxon>
        <taxon>Streptosporangiaceae</taxon>
        <taxon>Spongiactinospora</taxon>
    </lineage>
</organism>